<dbReference type="Proteomes" id="UP000076481">
    <property type="component" value="Unassembled WGS sequence"/>
</dbReference>
<evidence type="ECO:0000313" key="4">
    <source>
        <dbReference type="Proteomes" id="UP000076481"/>
    </source>
</evidence>
<dbReference type="RefSeq" id="WP_303681596.1">
    <property type="nucleotide sequence ID" value="NZ_LVWG01000030.1"/>
</dbReference>
<keyword evidence="1" id="KW-0812">Transmembrane</keyword>
<feature type="transmembrane region" description="Helical" evidence="1">
    <location>
        <begin position="12"/>
        <end position="32"/>
    </location>
</feature>
<dbReference type="InterPro" id="IPR014729">
    <property type="entry name" value="Rossmann-like_a/b/a_fold"/>
</dbReference>
<reference evidence="3 4" key="1">
    <citation type="submission" date="2016-03" db="EMBL/GenBank/DDBJ databases">
        <title>Speciation and ecological success in dimly lit waters: horizontal gene transfer in a green sulfur bacteria bloom unveiled by metagenomic assembly.</title>
        <authorList>
            <person name="Llorens-Mares T."/>
            <person name="Liu Z."/>
            <person name="Allen L.Z."/>
            <person name="Rusch D.B."/>
            <person name="Craig M.T."/>
            <person name="Dupont C.L."/>
            <person name="Bryant D.A."/>
            <person name="Casamayor E.O."/>
        </authorList>
    </citation>
    <scope>NUCLEOTIDE SEQUENCE [LARGE SCALE GENOMIC DNA]</scope>
    <source>
        <strain evidence="3">CIII</strain>
    </source>
</reference>
<proteinExistence type="predicted"/>
<dbReference type="AlphaFoldDB" id="A0A165LNY5"/>
<accession>A0A165LNY5</accession>
<evidence type="ECO:0000259" key="2">
    <source>
        <dbReference type="Pfam" id="PF02698"/>
    </source>
</evidence>
<evidence type="ECO:0000256" key="1">
    <source>
        <dbReference type="SAM" id="Phobius"/>
    </source>
</evidence>
<dbReference type="Pfam" id="PF02698">
    <property type="entry name" value="DUF218"/>
    <property type="match status" value="1"/>
</dbReference>
<gene>
    <name evidence="3" type="ORF">A3K90_04850</name>
</gene>
<dbReference type="EMBL" id="LVWG01000030">
    <property type="protein sequence ID" value="KZK74246.1"/>
    <property type="molecule type" value="Genomic_DNA"/>
</dbReference>
<feature type="domain" description="DUF218" evidence="2">
    <location>
        <begin position="41"/>
        <end position="153"/>
    </location>
</feature>
<keyword evidence="1" id="KW-0472">Membrane</keyword>
<name>A0A165LNY5_PELLU</name>
<dbReference type="InterPro" id="IPR051599">
    <property type="entry name" value="Cell_Envelope_Assoc"/>
</dbReference>
<dbReference type="InterPro" id="IPR003848">
    <property type="entry name" value="DUF218"/>
</dbReference>
<keyword evidence="1" id="KW-1133">Transmembrane helix</keyword>
<dbReference type="PANTHER" id="PTHR30336:SF20">
    <property type="entry name" value="DUF218 DOMAIN-CONTAINING PROTEIN"/>
    <property type="match status" value="1"/>
</dbReference>
<dbReference type="GO" id="GO:0005886">
    <property type="term" value="C:plasma membrane"/>
    <property type="evidence" value="ECO:0007669"/>
    <property type="project" value="TreeGrafter"/>
</dbReference>
<dbReference type="PANTHER" id="PTHR30336">
    <property type="entry name" value="INNER MEMBRANE PROTEIN, PROBABLE PERMEASE"/>
    <property type="match status" value="1"/>
</dbReference>
<comment type="caution">
    <text evidence="3">The sequence shown here is derived from an EMBL/GenBank/DDBJ whole genome shotgun (WGS) entry which is preliminary data.</text>
</comment>
<sequence>MIQLLKTTLTILLVAAILAGAGFLSLGFLLSFQAEAPEKTDVIVILGGDSGRRVRKGAELYRSGYAPRVILTGIDERYYRPGKLNWRQKRMVSLGVPLSAISVDSRSETTWDEAFNTAETMKKNGWKKALVVSDPPHMFRLKSTWRQAFRKTPQSFILIATSPEWWDPILWWKNSISCRFVYSELKKNLFYALVYY</sequence>
<dbReference type="Gene3D" id="3.40.50.620">
    <property type="entry name" value="HUPs"/>
    <property type="match status" value="1"/>
</dbReference>
<organism evidence="3 4">
    <name type="scientific">Pelodictyon luteolum</name>
    <dbReference type="NCBI Taxonomy" id="1100"/>
    <lineage>
        <taxon>Bacteria</taxon>
        <taxon>Pseudomonadati</taxon>
        <taxon>Chlorobiota</taxon>
        <taxon>Chlorobiia</taxon>
        <taxon>Chlorobiales</taxon>
        <taxon>Chlorobiaceae</taxon>
        <taxon>Chlorobium/Pelodictyon group</taxon>
        <taxon>Pelodictyon</taxon>
    </lineage>
</organism>
<protein>
    <recommendedName>
        <fullName evidence="2">DUF218 domain-containing protein</fullName>
    </recommendedName>
</protein>
<evidence type="ECO:0000313" key="3">
    <source>
        <dbReference type="EMBL" id="KZK74246.1"/>
    </source>
</evidence>
<dbReference type="CDD" id="cd06259">
    <property type="entry name" value="YdcF-like"/>
    <property type="match status" value="1"/>
</dbReference>